<proteinExistence type="predicted"/>
<dbReference type="AlphaFoldDB" id="A0AAD5WXK3"/>
<accession>A0AAD5WXK3</accession>
<evidence type="ECO:0000313" key="1">
    <source>
        <dbReference type="EMBL" id="KAJ2906569.1"/>
    </source>
</evidence>
<dbReference type="EMBL" id="JAKWBI020000012">
    <property type="protein sequence ID" value="KAJ2906569.1"/>
    <property type="molecule type" value="Genomic_DNA"/>
</dbReference>
<reference evidence="1" key="1">
    <citation type="submission" date="2022-07" db="EMBL/GenBank/DDBJ databases">
        <title>Draft genome sequence of Zalerion maritima ATCC 34329, a (micro)plastics degrading marine fungus.</title>
        <authorList>
            <person name="Paco A."/>
            <person name="Goncalves M.F.M."/>
            <person name="Rocha-Santos T.A.P."/>
            <person name="Alves A."/>
        </authorList>
    </citation>
    <scope>NUCLEOTIDE SEQUENCE</scope>
    <source>
        <strain evidence="1">ATCC 34329</strain>
    </source>
</reference>
<comment type="caution">
    <text evidence="1">The sequence shown here is derived from an EMBL/GenBank/DDBJ whole genome shotgun (WGS) entry which is preliminary data.</text>
</comment>
<evidence type="ECO:0000313" key="2">
    <source>
        <dbReference type="Proteomes" id="UP001201980"/>
    </source>
</evidence>
<gene>
    <name evidence="1" type="ORF">MKZ38_001212</name>
</gene>
<name>A0AAD5WXK3_9PEZI</name>
<dbReference type="Proteomes" id="UP001201980">
    <property type="component" value="Unassembled WGS sequence"/>
</dbReference>
<protein>
    <submittedName>
        <fullName evidence="1">Uncharacterized protein</fullName>
    </submittedName>
</protein>
<sequence length="113" mass="12216">MGIQTQDQVALLGYRSGKLGLGSYNKWALSSTIPPATSNFDNLDACDEFYVPPNQIGRLSCMDHMDVEYDRSVSHFLSGQPTTQNCSRPQNAVMAAGQLQESSSAPASSRLAD</sequence>
<keyword evidence="2" id="KW-1185">Reference proteome</keyword>
<organism evidence="1 2">
    <name type="scientific">Zalerion maritima</name>
    <dbReference type="NCBI Taxonomy" id="339359"/>
    <lineage>
        <taxon>Eukaryota</taxon>
        <taxon>Fungi</taxon>
        <taxon>Dikarya</taxon>
        <taxon>Ascomycota</taxon>
        <taxon>Pezizomycotina</taxon>
        <taxon>Sordariomycetes</taxon>
        <taxon>Lulworthiomycetidae</taxon>
        <taxon>Lulworthiales</taxon>
        <taxon>Lulworthiaceae</taxon>
        <taxon>Zalerion</taxon>
    </lineage>
</organism>